<evidence type="ECO:0000313" key="1">
    <source>
        <dbReference type="EMBL" id="KAJ4730130.1"/>
    </source>
</evidence>
<dbReference type="Proteomes" id="UP001164539">
    <property type="component" value="Chromosome 1"/>
</dbReference>
<evidence type="ECO:0000313" key="2">
    <source>
        <dbReference type="Proteomes" id="UP001164539"/>
    </source>
</evidence>
<organism evidence="1 2">
    <name type="scientific">Melia azedarach</name>
    <name type="common">Chinaberry tree</name>
    <dbReference type="NCBI Taxonomy" id="155640"/>
    <lineage>
        <taxon>Eukaryota</taxon>
        <taxon>Viridiplantae</taxon>
        <taxon>Streptophyta</taxon>
        <taxon>Embryophyta</taxon>
        <taxon>Tracheophyta</taxon>
        <taxon>Spermatophyta</taxon>
        <taxon>Magnoliopsida</taxon>
        <taxon>eudicotyledons</taxon>
        <taxon>Gunneridae</taxon>
        <taxon>Pentapetalae</taxon>
        <taxon>rosids</taxon>
        <taxon>malvids</taxon>
        <taxon>Sapindales</taxon>
        <taxon>Meliaceae</taxon>
        <taxon>Melia</taxon>
    </lineage>
</organism>
<proteinExistence type="predicted"/>
<reference evidence="1 2" key="1">
    <citation type="journal article" date="2023" name="Science">
        <title>Complex scaffold remodeling in plant triterpene biosynthesis.</title>
        <authorList>
            <person name="De La Pena R."/>
            <person name="Hodgson H."/>
            <person name="Liu J.C."/>
            <person name="Stephenson M.J."/>
            <person name="Martin A.C."/>
            <person name="Owen C."/>
            <person name="Harkess A."/>
            <person name="Leebens-Mack J."/>
            <person name="Jimenez L.E."/>
            <person name="Osbourn A."/>
            <person name="Sattely E.S."/>
        </authorList>
    </citation>
    <scope>NUCLEOTIDE SEQUENCE [LARGE SCALE GENOMIC DNA]</scope>
    <source>
        <strain evidence="2">cv. JPN11</strain>
        <tissue evidence="1">Leaf</tissue>
    </source>
</reference>
<protein>
    <submittedName>
        <fullName evidence="1">Protein RALF-like 16-like</fullName>
    </submittedName>
</protein>
<accession>A0ACC1Z2B5</accession>
<keyword evidence="2" id="KW-1185">Reference proteome</keyword>
<dbReference type="EMBL" id="CM051394">
    <property type="protein sequence ID" value="KAJ4730130.1"/>
    <property type="molecule type" value="Genomic_DNA"/>
</dbReference>
<gene>
    <name evidence="1" type="ORF">OWV82_002803</name>
</gene>
<sequence length="144" mass="15486">MMYKAMVVFWLSMLLAASPLLEAKDIGYGAIRGRDDPPECGPATPEGCNMAPANTPYQRGCSKISECRGGLKGRKGMIVFSLSVLLACTSLARDTNAIRTIDYGALQRDINPGCSPTHPQYCKQVPANPYQRGCNAAVRCRGGN</sequence>
<comment type="caution">
    <text evidence="1">The sequence shown here is derived from an EMBL/GenBank/DDBJ whole genome shotgun (WGS) entry which is preliminary data.</text>
</comment>
<name>A0ACC1Z2B5_MELAZ</name>